<gene>
    <name evidence="1" type="ORF">CLMAG_21150</name>
</gene>
<dbReference type="EMBL" id="LWAE01000002">
    <property type="protein sequence ID" value="KZL92306.1"/>
    <property type="molecule type" value="Genomic_DNA"/>
</dbReference>
<dbReference type="AlphaFoldDB" id="A0A161XD93"/>
<evidence type="ECO:0000313" key="1">
    <source>
        <dbReference type="EMBL" id="KZL92306.1"/>
    </source>
</evidence>
<proteinExistence type="predicted"/>
<comment type="caution">
    <text evidence="1">The sequence shown here is derived from an EMBL/GenBank/DDBJ whole genome shotgun (WGS) entry which is preliminary data.</text>
</comment>
<keyword evidence="2" id="KW-1185">Reference proteome</keyword>
<accession>A0A161XD93</accession>
<evidence type="ECO:0000313" key="2">
    <source>
        <dbReference type="Proteomes" id="UP000076603"/>
    </source>
</evidence>
<sequence>MVITLSTSFFTTPDILSNNFIRFDLLYLNDSRLFMMGLRGQKKANTSSLSINFFIDTSTFILERNINIWYTLNYIFILLRFRLIP</sequence>
<dbReference type="Proteomes" id="UP000076603">
    <property type="component" value="Unassembled WGS sequence"/>
</dbReference>
<organism evidence="1 2">
    <name type="scientific">Clostridium magnum DSM 2767</name>
    <dbReference type="NCBI Taxonomy" id="1121326"/>
    <lineage>
        <taxon>Bacteria</taxon>
        <taxon>Bacillati</taxon>
        <taxon>Bacillota</taxon>
        <taxon>Clostridia</taxon>
        <taxon>Eubacteriales</taxon>
        <taxon>Clostridiaceae</taxon>
        <taxon>Clostridium</taxon>
    </lineage>
</organism>
<protein>
    <submittedName>
        <fullName evidence="1">Uncharacterized protein</fullName>
    </submittedName>
</protein>
<reference evidence="1 2" key="1">
    <citation type="submission" date="2016-04" db="EMBL/GenBank/DDBJ databases">
        <title>Genome sequence of Clostridium magnum DSM 2767.</title>
        <authorList>
            <person name="Poehlein A."/>
            <person name="Uhlig R."/>
            <person name="Fischer R."/>
            <person name="Bahl H."/>
            <person name="Daniel R."/>
        </authorList>
    </citation>
    <scope>NUCLEOTIDE SEQUENCE [LARGE SCALE GENOMIC DNA]</scope>
    <source>
        <strain evidence="1 2">DSM 2767</strain>
    </source>
</reference>
<name>A0A161XD93_9CLOT</name>